<evidence type="ECO:0000256" key="3">
    <source>
        <dbReference type="ARBA" id="ARBA00004963"/>
    </source>
</evidence>
<evidence type="ECO:0000256" key="8">
    <source>
        <dbReference type="ARBA" id="ARBA00022833"/>
    </source>
</evidence>
<dbReference type="PANTHER" id="PTHR11935:SF94">
    <property type="entry name" value="TENZING NORGAY, ISOFORM C"/>
    <property type="match status" value="1"/>
</dbReference>
<keyword evidence="8" id="KW-0862">Zinc</keyword>
<comment type="caution">
    <text evidence="11">The sequence shown here is derived from an EMBL/GenBank/DDBJ whole genome shotgun (WGS) entry which is preliminary data.</text>
</comment>
<sequence length="706" mass="78408">MAKFIFTPWKHHSDLLTVRSQFYPDPEYDGPDMRSAACATVGAWKLRGTLPHPVEATALLTDAILHDDARENSVFSIRATYAAAFCRFVTGLVDSKLYAGQRKTMFARAMELGLPASFVELRHEATHRELPSLTVLRNSTQRSLEWLWGFYWGSVDAVSGPISGEPGLFDSSLSAEAIYDGEDALRGSLKGILEQAAAVIEVEADGDEPPRKRRKKVQTRLAGTAEQVVSVLKRVTDGSRILAEVLLRDRILIPRGRSLDDSLTETITNWEPLLLMITEGHPSFLTTFTGTMADELAFTRSSEPKKDAYCDATFKWLDHILRSTQWESARRTISTSYIATVCDESSNYWTALLKKSIGTKDNISPNITQSENTSTHRSSAGDSIPDIDEDLKMLSQHGWGTADTWDTSRYSINLKRQSAHPPHVADPLISSSPKRYGHSPRSSLLIRHCDCHVSELEPCISNRFLCWLIENVFVRAGTGKGNNYAYLVTDEPTKQSVIIDPANPPEVVPELESQTKAGKIHLTAIVNTHQVPVIGGKQCESVSRTPAHGEVFKIGDRISVTALHTPCHTQDSICYFMQDGEDKVVFTGDTLFIGGCGRFFEGTAPEMHKALNETLASLPDDTRVYPGHEYTKSNVKFCLSVSQTEPIKKLQAFAEANKETQGKFTIGDEKLHNVFMRVNDPEIQKKTGKTDPVEVMAALREMKNAM</sequence>
<reference evidence="11 12" key="1">
    <citation type="submission" date="2024-07" db="EMBL/GenBank/DDBJ databases">
        <title>Section-level genome sequencing and comparative genomics of Aspergillus sections Usti and Cavernicolus.</title>
        <authorList>
            <consortium name="Lawrence Berkeley National Laboratory"/>
            <person name="Nybo J.L."/>
            <person name="Vesth T.C."/>
            <person name="Theobald S."/>
            <person name="Frisvad J.C."/>
            <person name="Larsen T.O."/>
            <person name="Kjaerboelling I."/>
            <person name="Rothschild-Mancinelli K."/>
            <person name="Lyhne E.K."/>
            <person name="Kogle M.E."/>
            <person name="Barry K."/>
            <person name="Clum A."/>
            <person name="Na H."/>
            <person name="Ledsgaard L."/>
            <person name="Lin J."/>
            <person name="Lipzen A."/>
            <person name="Kuo A."/>
            <person name="Riley R."/>
            <person name="Mondo S."/>
            <person name="LaButti K."/>
            <person name="Haridas S."/>
            <person name="Pangalinan J."/>
            <person name="Salamov A.A."/>
            <person name="Simmons B.A."/>
            <person name="Magnuson J.K."/>
            <person name="Chen J."/>
            <person name="Drula E."/>
            <person name="Henrissat B."/>
            <person name="Wiebenga A."/>
            <person name="Lubbers R.J."/>
            <person name="Gomes A.C."/>
            <person name="Macurrencykelacurrency M.R."/>
            <person name="Stajich J."/>
            <person name="Grigoriev I.V."/>
            <person name="Mortensen U.H."/>
            <person name="De vries R.P."/>
            <person name="Baker S.E."/>
            <person name="Andersen M.R."/>
        </authorList>
    </citation>
    <scope>NUCLEOTIDE SEQUENCE [LARGE SCALE GENOMIC DNA]</scope>
    <source>
        <strain evidence="11 12">CBS 756.74</strain>
    </source>
</reference>
<evidence type="ECO:0000256" key="6">
    <source>
        <dbReference type="ARBA" id="ARBA00022723"/>
    </source>
</evidence>
<dbReference type="RefSeq" id="XP_070898608.1">
    <property type="nucleotide sequence ID" value="XM_071043083.1"/>
</dbReference>
<dbReference type="GeneID" id="98158247"/>
<evidence type="ECO:0000313" key="12">
    <source>
        <dbReference type="Proteomes" id="UP001610444"/>
    </source>
</evidence>
<evidence type="ECO:0000313" key="11">
    <source>
        <dbReference type="EMBL" id="KAL2849073.1"/>
    </source>
</evidence>
<dbReference type="InterPro" id="IPR035680">
    <property type="entry name" value="Clx_II_MBL"/>
</dbReference>
<name>A0ABR4KCW1_9EURO</name>
<dbReference type="Pfam" id="PF16123">
    <property type="entry name" value="HAGH_C"/>
    <property type="match status" value="1"/>
</dbReference>
<evidence type="ECO:0000256" key="7">
    <source>
        <dbReference type="ARBA" id="ARBA00022801"/>
    </source>
</evidence>
<proteinExistence type="inferred from homology"/>
<evidence type="ECO:0000256" key="9">
    <source>
        <dbReference type="ARBA" id="ARBA00031044"/>
    </source>
</evidence>
<evidence type="ECO:0000256" key="1">
    <source>
        <dbReference type="ARBA" id="ARBA00001623"/>
    </source>
</evidence>
<keyword evidence="6" id="KW-0479">Metal-binding</keyword>
<evidence type="ECO:0000256" key="4">
    <source>
        <dbReference type="ARBA" id="ARBA00006759"/>
    </source>
</evidence>
<evidence type="ECO:0000259" key="10">
    <source>
        <dbReference type="SMART" id="SM00849"/>
    </source>
</evidence>
<dbReference type="PANTHER" id="PTHR11935">
    <property type="entry name" value="BETA LACTAMASE DOMAIN"/>
    <property type="match status" value="1"/>
</dbReference>
<gene>
    <name evidence="11" type="ORF">BJX68DRAFT_255664</name>
</gene>
<accession>A0ABR4KCW1</accession>
<dbReference type="Proteomes" id="UP001610444">
    <property type="component" value="Unassembled WGS sequence"/>
</dbReference>
<evidence type="ECO:0000256" key="2">
    <source>
        <dbReference type="ARBA" id="ARBA00001947"/>
    </source>
</evidence>
<comment type="cofactor">
    <cofactor evidence="2">
        <name>Zn(2+)</name>
        <dbReference type="ChEBI" id="CHEBI:29105"/>
    </cofactor>
</comment>
<dbReference type="EC" id="3.1.2.6" evidence="5"/>
<dbReference type="CDD" id="cd07723">
    <property type="entry name" value="hydroxyacylglutathione_hydrolase_MBL-fold"/>
    <property type="match status" value="1"/>
</dbReference>
<dbReference type="InterPro" id="IPR036866">
    <property type="entry name" value="RibonucZ/Hydroxyglut_hydro"/>
</dbReference>
<dbReference type="EMBL" id="JBFXLR010000024">
    <property type="protein sequence ID" value="KAL2849073.1"/>
    <property type="molecule type" value="Genomic_DNA"/>
</dbReference>
<dbReference type="Pfam" id="PF00753">
    <property type="entry name" value="Lactamase_B"/>
    <property type="match status" value="1"/>
</dbReference>
<feature type="domain" description="Metallo-beta-lactamase" evidence="10">
    <location>
        <begin position="482"/>
        <end position="628"/>
    </location>
</feature>
<organism evidence="11 12">
    <name type="scientific">Aspergillus pseudodeflectus</name>
    <dbReference type="NCBI Taxonomy" id="176178"/>
    <lineage>
        <taxon>Eukaryota</taxon>
        <taxon>Fungi</taxon>
        <taxon>Dikarya</taxon>
        <taxon>Ascomycota</taxon>
        <taxon>Pezizomycotina</taxon>
        <taxon>Eurotiomycetes</taxon>
        <taxon>Eurotiomycetidae</taxon>
        <taxon>Eurotiales</taxon>
        <taxon>Aspergillaceae</taxon>
        <taxon>Aspergillus</taxon>
        <taxon>Aspergillus subgen. Nidulantes</taxon>
    </lineage>
</organism>
<dbReference type="InterPro" id="IPR007174">
    <property type="entry name" value="Las1"/>
</dbReference>
<protein>
    <recommendedName>
        <fullName evidence="5">hydroxyacylglutathione hydrolase</fullName>
        <ecNumber evidence="5">3.1.2.6</ecNumber>
    </recommendedName>
    <alternativeName>
        <fullName evidence="9">Glyoxalase II</fullName>
    </alternativeName>
</protein>
<comment type="catalytic activity">
    <reaction evidence="1">
        <text>an S-(2-hydroxyacyl)glutathione + H2O = a 2-hydroxy carboxylate + glutathione + H(+)</text>
        <dbReference type="Rhea" id="RHEA:21864"/>
        <dbReference type="ChEBI" id="CHEBI:15377"/>
        <dbReference type="ChEBI" id="CHEBI:15378"/>
        <dbReference type="ChEBI" id="CHEBI:57925"/>
        <dbReference type="ChEBI" id="CHEBI:58896"/>
        <dbReference type="ChEBI" id="CHEBI:71261"/>
        <dbReference type="EC" id="3.1.2.6"/>
    </reaction>
</comment>
<dbReference type="Gene3D" id="3.60.15.10">
    <property type="entry name" value="Ribonuclease Z/Hydroxyacylglutathione hydrolase-like"/>
    <property type="match status" value="1"/>
</dbReference>
<comment type="pathway">
    <text evidence="3">Secondary metabolite metabolism; methylglyoxal degradation; (R)-lactate from methylglyoxal: step 2/2.</text>
</comment>
<comment type="similarity">
    <text evidence="4">Belongs to the metallo-beta-lactamase superfamily. Glyoxalase II family.</text>
</comment>
<evidence type="ECO:0000256" key="5">
    <source>
        <dbReference type="ARBA" id="ARBA00011917"/>
    </source>
</evidence>
<dbReference type="SMART" id="SM00849">
    <property type="entry name" value="Lactamase_B"/>
    <property type="match status" value="1"/>
</dbReference>
<dbReference type="InterPro" id="IPR032282">
    <property type="entry name" value="HAGH_C"/>
</dbReference>
<dbReference type="Pfam" id="PF04031">
    <property type="entry name" value="Las1"/>
    <property type="match status" value="1"/>
</dbReference>
<keyword evidence="12" id="KW-1185">Reference proteome</keyword>
<dbReference type="InterPro" id="IPR001279">
    <property type="entry name" value="Metallo-B-lactamas"/>
</dbReference>
<dbReference type="SUPFAM" id="SSF56281">
    <property type="entry name" value="Metallo-hydrolase/oxidoreductase"/>
    <property type="match status" value="1"/>
</dbReference>
<keyword evidence="7" id="KW-0378">Hydrolase</keyword>